<dbReference type="Proteomes" id="UP001501138">
    <property type="component" value="Unassembled WGS sequence"/>
</dbReference>
<dbReference type="PANTHER" id="PTHR23028">
    <property type="entry name" value="ACETYLTRANSFERASE"/>
    <property type="match status" value="1"/>
</dbReference>
<feature type="transmembrane region" description="Helical" evidence="2">
    <location>
        <begin position="330"/>
        <end position="346"/>
    </location>
</feature>
<dbReference type="EMBL" id="BAAAPM010000002">
    <property type="protein sequence ID" value="GAA1710434.1"/>
    <property type="molecule type" value="Genomic_DNA"/>
</dbReference>
<organism evidence="5 6">
    <name type="scientific">Isoptericola hypogeus</name>
    <dbReference type="NCBI Taxonomy" id="300179"/>
    <lineage>
        <taxon>Bacteria</taxon>
        <taxon>Bacillati</taxon>
        <taxon>Actinomycetota</taxon>
        <taxon>Actinomycetes</taxon>
        <taxon>Micrococcales</taxon>
        <taxon>Promicromonosporaceae</taxon>
        <taxon>Isoptericola</taxon>
    </lineage>
</organism>
<proteinExistence type="predicted"/>
<dbReference type="InterPro" id="IPR043968">
    <property type="entry name" value="SGNH"/>
</dbReference>
<name>A0ABN2IRQ4_9MICO</name>
<accession>A0ABN2IRQ4</accession>
<feature type="domain" description="SGNH" evidence="4">
    <location>
        <begin position="473"/>
        <end position="693"/>
    </location>
</feature>
<dbReference type="PANTHER" id="PTHR23028:SF53">
    <property type="entry name" value="ACYL_TRANSF_3 DOMAIN-CONTAINING PROTEIN"/>
    <property type="match status" value="1"/>
</dbReference>
<dbReference type="InterPro" id="IPR002656">
    <property type="entry name" value="Acyl_transf_3_dom"/>
</dbReference>
<evidence type="ECO:0000259" key="3">
    <source>
        <dbReference type="Pfam" id="PF01757"/>
    </source>
</evidence>
<feature type="transmembrane region" description="Helical" evidence="2">
    <location>
        <begin position="263"/>
        <end position="280"/>
    </location>
</feature>
<keyword evidence="2" id="KW-0472">Membrane</keyword>
<feature type="transmembrane region" description="Helical" evidence="2">
    <location>
        <begin position="230"/>
        <end position="251"/>
    </location>
</feature>
<evidence type="ECO:0000259" key="4">
    <source>
        <dbReference type="Pfam" id="PF19040"/>
    </source>
</evidence>
<feature type="region of interest" description="Disordered" evidence="1">
    <location>
        <begin position="1"/>
        <end position="27"/>
    </location>
</feature>
<feature type="transmembrane region" description="Helical" evidence="2">
    <location>
        <begin position="58"/>
        <end position="80"/>
    </location>
</feature>
<keyword evidence="5" id="KW-0808">Transferase</keyword>
<feature type="transmembrane region" description="Helical" evidence="2">
    <location>
        <begin position="391"/>
        <end position="411"/>
    </location>
</feature>
<comment type="caution">
    <text evidence="5">The sequence shown here is derived from an EMBL/GenBank/DDBJ whole genome shotgun (WGS) entry which is preliminary data.</text>
</comment>
<protein>
    <submittedName>
        <fullName evidence="5">Acyltransferase family protein</fullName>
    </submittedName>
</protein>
<evidence type="ECO:0000313" key="6">
    <source>
        <dbReference type="Proteomes" id="UP001501138"/>
    </source>
</evidence>
<feature type="transmembrane region" description="Helical" evidence="2">
    <location>
        <begin position="202"/>
        <end position="224"/>
    </location>
</feature>
<sequence length="703" mass="74820">MSTAIGTLPTTTPTPTSPTAPAPREARGGRTFLPEVQALRALAVSLVVAYHLRPDLLPGGYVGVDVFFVISGFLITGHMLREARSTGRLALARFWANRARRILPAALLVIAVTAVTATALVPVTGWRELTRQGVASVFYVQNWVLAADSVDYLAAENVATPFQHFWSLAVEEQFYLVWPLLLVGAMRVRWRAPVHARSAGTPVTLVLVVFCAVVLASFVWSAFASARDPAAYFTTTTRLWELGLGGVLAVVHRDRSRFVGARSVLALGGLAAVVGSAWLLTDETAFPGTAALAPVLGTAAVIAAGRTAGPGSLTWLVDRRWVQWLGNSSYSLYLWHFPVVVCFLAWKGRPPSALEAVGLVAMMLLAAAASYRWVEQPLRAARWARAAPWKVLTAAAVAMAVTGVVALVPALRSDAYDRAWRAAAAAVQVEPGSGFGADAVRDGTAPAFVTEDPVIVPSLASLRTELSPVFTRCSVGPEVPGTPSCEFGDPDADRTLALVGDSHVRMLGTPLTAIAKERGWRVVTYLHNSCPFSLEPRDIPSGDSCVAANRATLDALLAEAPDVVVTSYYTGSHFEDPDGAAEGFADAWRPLVGAGVRVVAVEDAPRPRKDVVECVADHPDDPAECAVPRRDALARHGLLAEAAALAGGVDVVDLEDRYCGARSCPAVVGNVMVYRDDNHVTDTYARSLQPYLEDALALDAAAR</sequence>
<dbReference type="Pfam" id="PF19040">
    <property type="entry name" value="SGNH"/>
    <property type="match status" value="1"/>
</dbReference>
<dbReference type="RefSeq" id="WP_344245024.1">
    <property type="nucleotide sequence ID" value="NZ_BAAAPM010000002.1"/>
</dbReference>
<keyword evidence="2" id="KW-0812">Transmembrane</keyword>
<dbReference type="GO" id="GO:0016746">
    <property type="term" value="F:acyltransferase activity"/>
    <property type="evidence" value="ECO:0007669"/>
    <property type="project" value="UniProtKB-KW"/>
</dbReference>
<keyword evidence="6" id="KW-1185">Reference proteome</keyword>
<feature type="transmembrane region" description="Helical" evidence="2">
    <location>
        <begin position="353"/>
        <end position="371"/>
    </location>
</feature>
<keyword evidence="2" id="KW-1133">Transmembrane helix</keyword>
<feature type="domain" description="Acyltransferase 3" evidence="3">
    <location>
        <begin position="35"/>
        <end position="370"/>
    </location>
</feature>
<feature type="transmembrane region" description="Helical" evidence="2">
    <location>
        <begin position="173"/>
        <end position="190"/>
    </location>
</feature>
<reference evidence="5 6" key="1">
    <citation type="journal article" date="2019" name="Int. J. Syst. Evol. Microbiol.">
        <title>The Global Catalogue of Microorganisms (GCM) 10K type strain sequencing project: providing services to taxonomists for standard genome sequencing and annotation.</title>
        <authorList>
            <consortium name="The Broad Institute Genomics Platform"/>
            <consortium name="The Broad Institute Genome Sequencing Center for Infectious Disease"/>
            <person name="Wu L."/>
            <person name="Ma J."/>
        </authorList>
    </citation>
    <scope>NUCLEOTIDE SEQUENCE [LARGE SCALE GENOMIC DNA]</scope>
    <source>
        <strain evidence="5 6">JCM 15589</strain>
    </source>
</reference>
<dbReference type="InterPro" id="IPR050879">
    <property type="entry name" value="Acyltransferase_3"/>
</dbReference>
<feature type="transmembrane region" description="Helical" evidence="2">
    <location>
        <begin position="101"/>
        <end position="121"/>
    </location>
</feature>
<evidence type="ECO:0000256" key="2">
    <source>
        <dbReference type="SAM" id="Phobius"/>
    </source>
</evidence>
<evidence type="ECO:0000256" key="1">
    <source>
        <dbReference type="SAM" id="MobiDB-lite"/>
    </source>
</evidence>
<keyword evidence="5" id="KW-0012">Acyltransferase</keyword>
<gene>
    <name evidence="5" type="ORF">GCM10009809_03470</name>
</gene>
<evidence type="ECO:0000313" key="5">
    <source>
        <dbReference type="EMBL" id="GAA1710434.1"/>
    </source>
</evidence>
<dbReference type="Pfam" id="PF01757">
    <property type="entry name" value="Acyl_transf_3"/>
    <property type="match status" value="1"/>
</dbReference>